<dbReference type="AlphaFoldDB" id="A0AAD9DF83"/>
<feature type="compositionally biased region" description="Acidic residues" evidence="1">
    <location>
        <begin position="7"/>
        <end position="16"/>
    </location>
</feature>
<keyword evidence="3" id="KW-1185">Reference proteome</keyword>
<dbReference type="InterPro" id="IPR012677">
    <property type="entry name" value="Nucleotide-bd_a/b_plait_sf"/>
</dbReference>
<gene>
    <name evidence="2" type="ORF">QTG54_004323</name>
</gene>
<protein>
    <submittedName>
        <fullName evidence="2">RNA-binding protein</fullName>
    </submittedName>
</protein>
<evidence type="ECO:0000256" key="1">
    <source>
        <dbReference type="SAM" id="MobiDB-lite"/>
    </source>
</evidence>
<dbReference type="InterPro" id="IPR035979">
    <property type="entry name" value="RBD_domain_sf"/>
</dbReference>
<organism evidence="2 3">
    <name type="scientific">Skeletonema marinoi</name>
    <dbReference type="NCBI Taxonomy" id="267567"/>
    <lineage>
        <taxon>Eukaryota</taxon>
        <taxon>Sar</taxon>
        <taxon>Stramenopiles</taxon>
        <taxon>Ochrophyta</taxon>
        <taxon>Bacillariophyta</taxon>
        <taxon>Coscinodiscophyceae</taxon>
        <taxon>Thalassiosirophycidae</taxon>
        <taxon>Thalassiosirales</taxon>
        <taxon>Skeletonemataceae</taxon>
        <taxon>Skeletonema</taxon>
        <taxon>Skeletonema marinoi-dohrnii complex</taxon>
    </lineage>
</organism>
<dbReference type="Gene3D" id="3.30.70.330">
    <property type="match status" value="1"/>
</dbReference>
<evidence type="ECO:0000313" key="2">
    <source>
        <dbReference type="EMBL" id="KAK1745032.1"/>
    </source>
</evidence>
<dbReference type="Proteomes" id="UP001224775">
    <property type="component" value="Unassembled WGS sequence"/>
</dbReference>
<feature type="region of interest" description="Disordered" evidence="1">
    <location>
        <begin position="1"/>
        <end position="86"/>
    </location>
</feature>
<evidence type="ECO:0000313" key="3">
    <source>
        <dbReference type="Proteomes" id="UP001224775"/>
    </source>
</evidence>
<dbReference type="GO" id="GO:0003676">
    <property type="term" value="F:nucleic acid binding"/>
    <property type="evidence" value="ECO:0007669"/>
    <property type="project" value="InterPro"/>
</dbReference>
<sequence>MSPPIMSDEEDDEEELLMAAAGQWAASAADDSGEDDSSAKKKSKKSMKSKQEKKEKKPKRDKPKEGSDASAAKIEQAPVNTEQNTTHQVFSLHLTKVPYEATQTDIRCAFSEKGCYVTSVRLVYDRKANGERNFRGVAFVDLGDEASFQKDSHYMALSF</sequence>
<feature type="compositionally biased region" description="Low complexity" evidence="1">
    <location>
        <begin position="19"/>
        <end position="30"/>
    </location>
</feature>
<dbReference type="EMBL" id="JATAAI010000006">
    <property type="protein sequence ID" value="KAK1745032.1"/>
    <property type="molecule type" value="Genomic_DNA"/>
</dbReference>
<comment type="caution">
    <text evidence="2">The sequence shown here is derived from an EMBL/GenBank/DDBJ whole genome shotgun (WGS) entry which is preliminary data.</text>
</comment>
<proteinExistence type="predicted"/>
<name>A0AAD9DF83_9STRA</name>
<reference evidence="2" key="1">
    <citation type="submission" date="2023-06" db="EMBL/GenBank/DDBJ databases">
        <title>Survivors Of The Sea: Transcriptome response of Skeletonema marinoi to long-term dormancy.</title>
        <authorList>
            <person name="Pinder M.I.M."/>
            <person name="Kourtchenko O."/>
            <person name="Robertson E.K."/>
            <person name="Larsson T."/>
            <person name="Maumus F."/>
            <person name="Osuna-Cruz C.M."/>
            <person name="Vancaester E."/>
            <person name="Stenow R."/>
            <person name="Vandepoele K."/>
            <person name="Ploug H."/>
            <person name="Bruchert V."/>
            <person name="Godhe A."/>
            <person name="Topel M."/>
        </authorList>
    </citation>
    <scope>NUCLEOTIDE SEQUENCE</scope>
    <source>
        <strain evidence="2">R05AC</strain>
    </source>
</reference>
<dbReference type="SUPFAM" id="SSF54928">
    <property type="entry name" value="RNA-binding domain, RBD"/>
    <property type="match status" value="1"/>
</dbReference>
<accession>A0AAD9DF83</accession>